<dbReference type="Proteomes" id="UP000276417">
    <property type="component" value="Chromosome 1"/>
</dbReference>
<dbReference type="OrthoDB" id="70057at2"/>
<keyword evidence="2" id="KW-1185">Reference proteome</keyword>
<reference evidence="1 2" key="1">
    <citation type="submission" date="2018-11" db="EMBL/GenBank/DDBJ databases">
        <title>Deinococcus shelandsis sp. nov., isolated from South Shetland Islands soil of Antarctica.</title>
        <authorList>
            <person name="Tian J."/>
        </authorList>
    </citation>
    <scope>NUCLEOTIDE SEQUENCE [LARGE SCALE GENOMIC DNA]</scope>
    <source>
        <strain evidence="1 2">S14-83T</strain>
    </source>
</reference>
<name>A0A3G8YC89_9DEIO</name>
<dbReference type="KEGG" id="dph:EHF33_09355"/>
<protein>
    <recommendedName>
        <fullName evidence="3">Lipoprotein</fullName>
    </recommendedName>
</protein>
<evidence type="ECO:0000313" key="1">
    <source>
        <dbReference type="EMBL" id="AZI42928.1"/>
    </source>
</evidence>
<accession>A0A3G8YC89</accession>
<dbReference type="RefSeq" id="WP_124870467.1">
    <property type="nucleotide sequence ID" value="NZ_CP034183.1"/>
</dbReference>
<sequence length="129" mass="13842">MKTWPLLGLAALALTGCQGGPTTQTVLLDVTKVAFTDRIGASEDLPIKVTVLVGDCLKFKSLEVQQRTKTSLKLLAQGSEKTGKNVVCLAYAAYQDVIYADTDTDNPARSNPFEVFVNGKSYGMVTVNP</sequence>
<evidence type="ECO:0000313" key="2">
    <source>
        <dbReference type="Proteomes" id="UP000276417"/>
    </source>
</evidence>
<organism evidence="1 2">
    <name type="scientific">Deinococcus psychrotolerans</name>
    <dbReference type="NCBI Taxonomy" id="2489213"/>
    <lineage>
        <taxon>Bacteria</taxon>
        <taxon>Thermotogati</taxon>
        <taxon>Deinococcota</taxon>
        <taxon>Deinococci</taxon>
        <taxon>Deinococcales</taxon>
        <taxon>Deinococcaceae</taxon>
        <taxon>Deinococcus</taxon>
    </lineage>
</organism>
<dbReference type="PROSITE" id="PS51257">
    <property type="entry name" value="PROKAR_LIPOPROTEIN"/>
    <property type="match status" value="1"/>
</dbReference>
<proteinExistence type="predicted"/>
<evidence type="ECO:0008006" key="3">
    <source>
        <dbReference type="Google" id="ProtNLM"/>
    </source>
</evidence>
<gene>
    <name evidence="1" type="ORF">EHF33_09355</name>
</gene>
<dbReference type="EMBL" id="CP034183">
    <property type="protein sequence ID" value="AZI42928.1"/>
    <property type="molecule type" value="Genomic_DNA"/>
</dbReference>
<dbReference type="AlphaFoldDB" id="A0A3G8YC89"/>